<evidence type="ECO:0000313" key="3">
    <source>
        <dbReference type="EMBL" id="AKL98086.1"/>
    </source>
</evidence>
<name>A0A0G3WHI1_9BACT</name>
<dbReference type="OrthoDB" id="9804328at2"/>
<keyword evidence="4" id="KW-1185">Reference proteome</keyword>
<gene>
    <name evidence="3" type="primary">trpG</name>
    <name evidence="3" type="ORF">Epro_0707</name>
</gene>
<dbReference type="SUPFAM" id="SSF52317">
    <property type="entry name" value="Class I glutamine amidotransferase-like"/>
    <property type="match status" value="1"/>
</dbReference>
<dbReference type="InterPro" id="IPR029062">
    <property type="entry name" value="Class_I_gatase-like"/>
</dbReference>
<accession>A0A0G3WHI1</accession>
<dbReference type="Proteomes" id="UP000035337">
    <property type="component" value="Chromosome"/>
</dbReference>
<dbReference type="PRINTS" id="PR00096">
    <property type="entry name" value="GATASE"/>
</dbReference>
<dbReference type="PRINTS" id="PR00099">
    <property type="entry name" value="CPSGATASE"/>
</dbReference>
<dbReference type="EMBL" id="CP009498">
    <property type="protein sequence ID" value="AKL98086.1"/>
    <property type="molecule type" value="Genomic_DNA"/>
</dbReference>
<dbReference type="RefSeq" id="WP_052570633.1">
    <property type="nucleotide sequence ID" value="NZ_CP009498.1"/>
</dbReference>
<dbReference type="PANTHER" id="PTHR43418:SF4">
    <property type="entry name" value="MULTIFUNCTIONAL TRYPTOPHAN BIOSYNTHESIS PROTEIN"/>
    <property type="match status" value="1"/>
</dbReference>
<dbReference type="Pfam" id="PF00117">
    <property type="entry name" value="GATase"/>
    <property type="match status" value="1"/>
</dbReference>
<sequence length="193" mass="21256">MILIIDNYDSFSYNLYQFIGMQNSDVKVVKNDEVSIAEIEKLNPSHLVFSPGPGRPADAGIMEEAIKYFKGKIPIFGVCLGHQAICEAFGGDIVYAKALMHGKTSDVQIANGSPVFRGLAPVIKAARYHSLIADRKTLPDELLVIAEDEDGQVMGVKHRDYDLYGLQFHPESILTKNGIIIIENFLKLGGCND</sequence>
<protein>
    <submittedName>
        <fullName evidence="3">Anthranilate synthase glutamine amidotransferase component</fullName>
    </submittedName>
</protein>
<keyword evidence="3" id="KW-0808">Transferase</keyword>
<reference evidence="3 4" key="1">
    <citation type="submission" date="2014-09" db="EMBL/GenBank/DDBJ databases">
        <title>Complete genome sequence of Endomicrobium proavitum.</title>
        <authorList>
            <person name="Zheng H."/>
        </authorList>
    </citation>
    <scope>NUCLEOTIDE SEQUENCE [LARGE SCALE GENOMIC DNA]</scope>
    <source>
        <strain evidence="3 4">Rsa215</strain>
    </source>
</reference>
<dbReference type="PATRIC" id="fig|1408281.3.peg.725"/>
<organism evidence="3 4">
    <name type="scientific">Endomicrobium proavitum</name>
    <dbReference type="NCBI Taxonomy" id="1408281"/>
    <lineage>
        <taxon>Bacteria</taxon>
        <taxon>Pseudomonadati</taxon>
        <taxon>Elusimicrobiota</taxon>
        <taxon>Endomicrobiia</taxon>
        <taxon>Endomicrobiales</taxon>
        <taxon>Endomicrobiaceae</taxon>
        <taxon>Endomicrobium</taxon>
    </lineage>
</organism>
<dbReference type="InterPro" id="IPR017926">
    <property type="entry name" value="GATASE"/>
</dbReference>
<dbReference type="InterPro" id="IPR006221">
    <property type="entry name" value="TrpG/PapA_dom"/>
</dbReference>
<evidence type="ECO:0000256" key="1">
    <source>
        <dbReference type="ARBA" id="ARBA00022962"/>
    </source>
</evidence>
<dbReference type="GO" id="GO:0016740">
    <property type="term" value="F:transferase activity"/>
    <property type="evidence" value="ECO:0007669"/>
    <property type="project" value="UniProtKB-KW"/>
</dbReference>
<proteinExistence type="predicted"/>
<dbReference type="CDD" id="cd01743">
    <property type="entry name" value="GATase1_Anthranilate_Synthase"/>
    <property type="match status" value="1"/>
</dbReference>
<dbReference type="NCBIfam" id="TIGR00566">
    <property type="entry name" value="trpG_papA"/>
    <property type="match status" value="1"/>
</dbReference>
<dbReference type="FunFam" id="3.40.50.880:FF:000003">
    <property type="entry name" value="Anthranilate synthase component II"/>
    <property type="match status" value="1"/>
</dbReference>
<keyword evidence="1 3" id="KW-0315">Glutamine amidotransferase</keyword>
<feature type="domain" description="Glutamine amidotransferase" evidence="2">
    <location>
        <begin position="3"/>
        <end position="186"/>
    </location>
</feature>
<dbReference type="InterPro" id="IPR050472">
    <property type="entry name" value="Anth_synth/Amidotransfase"/>
</dbReference>
<dbReference type="PROSITE" id="PS51273">
    <property type="entry name" value="GATASE_TYPE_1"/>
    <property type="match status" value="1"/>
</dbReference>
<dbReference type="GO" id="GO:0000162">
    <property type="term" value="P:L-tryptophan biosynthetic process"/>
    <property type="evidence" value="ECO:0007669"/>
    <property type="project" value="TreeGrafter"/>
</dbReference>
<dbReference type="GO" id="GO:0004049">
    <property type="term" value="F:anthranilate synthase activity"/>
    <property type="evidence" value="ECO:0007669"/>
    <property type="project" value="TreeGrafter"/>
</dbReference>
<evidence type="ECO:0000313" key="4">
    <source>
        <dbReference type="Proteomes" id="UP000035337"/>
    </source>
</evidence>
<dbReference type="PRINTS" id="PR00097">
    <property type="entry name" value="ANTSNTHASEII"/>
</dbReference>
<dbReference type="Gene3D" id="3.40.50.880">
    <property type="match status" value="1"/>
</dbReference>
<dbReference type="PANTHER" id="PTHR43418">
    <property type="entry name" value="MULTIFUNCTIONAL TRYPTOPHAN BIOSYNTHESIS PROTEIN-RELATED"/>
    <property type="match status" value="1"/>
</dbReference>
<dbReference type="KEGG" id="epo:Epro_0707"/>
<evidence type="ECO:0000259" key="2">
    <source>
        <dbReference type="Pfam" id="PF00117"/>
    </source>
</evidence>
<dbReference type="GO" id="GO:0005829">
    <property type="term" value="C:cytosol"/>
    <property type="evidence" value="ECO:0007669"/>
    <property type="project" value="TreeGrafter"/>
</dbReference>
<dbReference type="STRING" id="1408281.Epro_0707"/>
<dbReference type="AlphaFoldDB" id="A0A0G3WHI1"/>